<feature type="region of interest" description="Disordered" evidence="1">
    <location>
        <begin position="135"/>
        <end position="156"/>
    </location>
</feature>
<evidence type="ECO:0000313" key="3">
    <source>
        <dbReference type="Proteomes" id="UP001164746"/>
    </source>
</evidence>
<accession>A0ABY7FH09</accession>
<reference evidence="2" key="1">
    <citation type="submission" date="2022-11" db="EMBL/GenBank/DDBJ databases">
        <title>Centuries of genome instability and evolution in soft-shell clam transmissible cancer (bioRxiv).</title>
        <authorList>
            <person name="Hart S.F.M."/>
            <person name="Yonemitsu M.A."/>
            <person name="Giersch R.M."/>
            <person name="Beal B.F."/>
            <person name="Arriagada G."/>
            <person name="Davis B.W."/>
            <person name="Ostrander E.A."/>
            <person name="Goff S.P."/>
            <person name="Metzger M.J."/>
        </authorList>
    </citation>
    <scope>NUCLEOTIDE SEQUENCE</scope>
    <source>
        <strain evidence="2">MELC-2E11</strain>
        <tissue evidence="2">Siphon/mantle</tissue>
    </source>
</reference>
<organism evidence="2 3">
    <name type="scientific">Mya arenaria</name>
    <name type="common">Soft-shell clam</name>
    <dbReference type="NCBI Taxonomy" id="6604"/>
    <lineage>
        <taxon>Eukaryota</taxon>
        <taxon>Metazoa</taxon>
        <taxon>Spiralia</taxon>
        <taxon>Lophotrochozoa</taxon>
        <taxon>Mollusca</taxon>
        <taxon>Bivalvia</taxon>
        <taxon>Autobranchia</taxon>
        <taxon>Heteroconchia</taxon>
        <taxon>Euheterodonta</taxon>
        <taxon>Imparidentia</taxon>
        <taxon>Neoheterodontei</taxon>
        <taxon>Myida</taxon>
        <taxon>Myoidea</taxon>
        <taxon>Myidae</taxon>
        <taxon>Mya</taxon>
    </lineage>
</organism>
<feature type="region of interest" description="Disordered" evidence="1">
    <location>
        <begin position="235"/>
        <end position="263"/>
    </location>
</feature>
<protein>
    <recommendedName>
        <fullName evidence="4">Cyclic nucleotide-binding domain-containing protein</fullName>
    </recommendedName>
</protein>
<feature type="region of interest" description="Disordered" evidence="1">
    <location>
        <begin position="186"/>
        <end position="206"/>
    </location>
</feature>
<dbReference type="InterPro" id="IPR014710">
    <property type="entry name" value="RmlC-like_jellyroll"/>
</dbReference>
<dbReference type="Gene3D" id="2.60.120.10">
    <property type="entry name" value="Jelly Rolls"/>
    <property type="match status" value="1"/>
</dbReference>
<dbReference type="Proteomes" id="UP001164746">
    <property type="component" value="Chromosome 11"/>
</dbReference>
<name>A0ABY7FH09_MYAAR</name>
<dbReference type="EMBL" id="CP111022">
    <property type="protein sequence ID" value="WAR20003.1"/>
    <property type="molecule type" value="Genomic_DNA"/>
</dbReference>
<sequence>WCTRCAGSASFPTTHRLYRRASVNGDGTPTVYRDITTEVDETNTAENKMEREILTGQERPATVVCKEPVELYLPDKGIPELSDFPLELLKTYHFSMAVHNYRRGAVVVKNTNDSEWVYIVRSGSCQVYKAIKDARKERRQMPDSRPASGLPRKKERVGSGLVLPNIHKLKQDVLKCASLADVDEISSKKKKRGQHPGLERSHTLTLPSLSPGNACLVHKKNSFKTPNIATTNIRRGSKELSPRQVKKLTSENIKLSKGHRENTPDILRLSRNDSIMCETPEPVNHTKKVRSQSPSSESMIHIKLKKESVSSGNESVFSHRKQSNASDSDNQKSHSDWSGSDSPRDTIGSTFYVRLGTVMEKGVFGLHQLIYEDMPNLSLVSHGAECVLISKQFLKDHLTKDIANRLRMKLSPYPSSGQLRNAVDDQLNWENYRERVITDVLK</sequence>
<evidence type="ECO:0000256" key="1">
    <source>
        <dbReference type="SAM" id="MobiDB-lite"/>
    </source>
</evidence>
<dbReference type="InterPro" id="IPR018490">
    <property type="entry name" value="cNMP-bd_dom_sf"/>
</dbReference>
<feature type="region of interest" description="Disordered" evidence="1">
    <location>
        <begin position="277"/>
        <end position="343"/>
    </location>
</feature>
<feature type="non-terminal residue" evidence="2">
    <location>
        <position position="442"/>
    </location>
</feature>
<dbReference type="PANTHER" id="PTHR23011">
    <property type="entry name" value="CYCLIC NUCLEOTIDE-BINDING DOMAIN CONTAINING PROTEIN"/>
    <property type="match status" value="1"/>
</dbReference>
<proteinExistence type="predicted"/>
<dbReference type="PANTHER" id="PTHR23011:SF28">
    <property type="entry name" value="CYCLIC NUCLEOTIDE-BINDING DOMAIN CONTAINING PROTEIN"/>
    <property type="match status" value="1"/>
</dbReference>
<evidence type="ECO:0000313" key="2">
    <source>
        <dbReference type="EMBL" id="WAR20003.1"/>
    </source>
</evidence>
<keyword evidence="3" id="KW-1185">Reference proteome</keyword>
<dbReference type="SUPFAM" id="SSF51206">
    <property type="entry name" value="cAMP-binding domain-like"/>
    <property type="match status" value="1"/>
</dbReference>
<evidence type="ECO:0008006" key="4">
    <source>
        <dbReference type="Google" id="ProtNLM"/>
    </source>
</evidence>
<gene>
    <name evidence="2" type="ORF">MAR_001841</name>
</gene>